<comment type="caution">
    <text evidence="3">The sequence shown here is derived from an EMBL/GenBank/DDBJ whole genome shotgun (WGS) entry which is preliminary data.</text>
</comment>
<organism evidence="3 4">
    <name type="scientific">Roseibaca calidilacus</name>
    <dbReference type="NCBI Taxonomy" id="1666912"/>
    <lineage>
        <taxon>Bacteria</taxon>
        <taxon>Pseudomonadati</taxon>
        <taxon>Pseudomonadota</taxon>
        <taxon>Alphaproteobacteria</taxon>
        <taxon>Rhodobacterales</taxon>
        <taxon>Paracoccaceae</taxon>
        <taxon>Roseinatronobacter</taxon>
    </lineage>
</organism>
<dbReference type="InterPro" id="IPR036754">
    <property type="entry name" value="YbaK/aa-tRNA-synt-asso_dom_sf"/>
</dbReference>
<evidence type="ECO:0000313" key="4">
    <source>
        <dbReference type="Proteomes" id="UP000050413"/>
    </source>
</evidence>
<protein>
    <submittedName>
        <fullName evidence="2">Cys-tRNA(Pro) deacylase, prolyl-tRNA editing enzyme YbaK/EbsC</fullName>
    </submittedName>
</protein>
<accession>A0A0P7WPJ1</accession>
<dbReference type="OrthoDB" id="9798760at2"/>
<dbReference type="Pfam" id="PF04073">
    <property type="entry name" value="tRNA_edit"/>
    <property type="match status" value="1"/>
</dbReference>
<feature type="domain" description="YbaK/aminoacyl-tRNA synthetase-associated" evidence="1">
    <location>
        <begin position="26"/>
        <end position="140"/>
    </location>
</feature>
<dbReference type="STRING" id="1666912.Ga0058931_0866"/>
<dbReference type="InterPro" id="IPR007214">
    <property type="entry name" value="YbaK/aa-tRNA-synth-assoc-dom"/>
</dbReference>
<dbReference type="Gene3D" id="3.90.960.10">
    <property type="entry name" value="YbaK/aminoacyl-tRNA synthetase-associated domain"/>
    <property type="match status" value="1"/>
</dbReference>
<dbReference type="RefSeq" id="WP_072245202.1">
    <property type="nucleotide sequence ID" value="NZ_FBYC01000004.1"/>
</dbReference>
<sequence>MSKSVARVARALHDAGLANTISEPGEARTAELAAQACGCALDQIVKSILFAGQSSGALYLFLTAGGNRICATKASALAGEALGRADAAQVRATTGFAIGGVAPIGHLTAPRTWADPRLLEFDIVFAAAGTPRHVFSICPRVLISVATATVADFTE</sequence>
<dbReference type="PANTHER" id="PTHR30411:SF1">
    <property type="entry name" value="CYTOPLASMIC PROTEIN"/>
    <property type="match status" value="1"/>
</dbReference>
<name>A0A0P7WPJ1_9RHOB</name>
<reference evidence="3 4" key="1">
    <citation type="submission" date="2015-09" db="EMBL/GenBank/DDBJ databases">
        <title>Identification and resolution of microdiversity through metagenomic sequencing of parallel consortia.</title>
        <authorList>
            <person name="Nelson W.C."/>
            <person name="Romine M.F."/>
            <person name="Lindemann S.R."/>
        </authorList>
    </citation>
    <scope>NUCLEOTIDE SEQUENCE [LARGE SCALE GENOMIC DNA]</scope>
    <source>
        <strain evidence="3">HL-91</strain>
    </source>
</reference>
<proteinExistence type="predicted"/>
<dbReference type="Proteomes" id="UP000050413">
    <property type="component" value="Unassembled WGS sequence"/>
</dbReference>
<dbReference type="CDD" id="cd04333">
    <property type="entry name" value="ProX_deacylase"/>
    <property type="match status" value="1"/>
</dbReference>
<dbReference type="EMBL" id="LJSG01000011">
    <property type="protein sequence ID" value="KPP92768.1"/>
    <property type="molecule type" value="Genomic_DNA"/>
</dbReference>
<gene>
    <name evidence="2" type="ORF">Ga0058931_0866</name>
    <name evidence="3" type="ORF">HLUCCA05_10255</name>
</gene>
<dbReference type="SUPFAM" id="SSF55826">
    <property type="entry name" value="YbaK/ProRS associated domain"/>
    <property type="match status" value="1"/>
</dbReference>
<dbReference type="GO" id="GO:0002161">
    <property type="term" value="F:aminoacyl-tRNA deacylase activity"/>
    <property type="evidence" value="ECO:0007669"/>
    <property type="project" value="InterPro"/>
</dbReference>
<evidence type="ECO:0000313" key="5">
    <source>
        <dbReference type="Proteomes" id="UP000182045"/>
    </source>
</evidence>
<dbReference type="Proteomes" id="UP000182045">
    <property type="component" value="Unassembled WGS sequence"/>
</dbReference>
<keyword evidence="5" id="KW-1185">Reference proteome</keyword>
<dbReference type="EMBL" id="FBYC01000004">
    <property type="protein sequence ID" value="CUX80159.1"/>
    <property type="molecule type" value="Genomic_DNA"/>
</dbReference>
<evidence type="ECO:0000313" key="2">
    <source>
        <dbReference type="EMBL" id="CUX80159.1"/>
    </source>
</evidence>
<reference evidence="2 5" key="2">
    <citation type="submission" date="2016-01" db="EMBL/GenBank/DDBJ databases">
        <authorList>
            <person name="Varghese N."/>
        </authorList>
    </citation>
    <scope>NUCLEOTIDE SEQUENCE [LARGE SCALE GENOMIC DNA]</scope>
    <source>
        <strain evidence="2 5">HL-91</strain>
    </source>
</reference>
<evidence type="ECO:0000259" key="1">
    <source>
        <dbReference type="Pfam" id="PF04073"/>
    </source>
</evidence>
<dbReference type="PANTHER" id="PTHR30411">
    <property type="entry name" value="CYTOPLASMIC PROTEIN"/>
    <property type="match status" value="1"/>
</dbReference>
<dbReference type="PATRIC" id="fig|1666912.4.peg.2233"/>
<dbReference type="AlphaFoldDB" id="A0A0P7WPJ1"/>
<evidence type="ECO:0000313" key="3">
    <source>
        <dbReference type="EMBL" id="KPP92768.1"/>
    </source>
</evidence>